<dbReference type="InterPro" id="IPR010987">
    <property type="entry name" value="Glutathione-S-Trfase_C-like"/>
</dbReference>
<feature type="domain" description="GST C-terminal" evidence="1">
    <location>
        <begin position="92"/>
        <end position="228"/>
    </location>
</feature>
<dbReference type="SUPFAM" id="SSF52833">
    <property type="entry name" value="Thioredoxin-like"/>
    <property type="match status" value="1"/>
</dbReference>
<protein>
    <submittedName>
        <fullName evidence="2">Glutathione S-transferase</fullName>
    </submittedName>
</protein>
<name>A0A843YPA1_9BURK</name>
<dbReference type="PANTHER" id="PTHR11571">
    <property type="entry name" value="GLUTATHIONE S-TRANSFERASE"/>
    <property type="match status" value="1"/>
</dbReference>
<dbReference type="GO" id="GO:0006749">
    <property type="term" value="P:glutathione metabolic process"/>
    <property type="evidence" value="ECO:0007669"/>
    <property type="project" value="TreeGrafter"/>
</dbReference>
<sequence length="242" mass="27775">MRFELYYWPTIQGRGEYIRLALEQGGAKYIDVARRAESSGMGVRAMVGLMNNNELPYPPFAPPFLKAGELIIAQTANILLFLGPQLNLIGVDESSRIWAHQLQLTISDFVTEVHDTHHPIAGSLYYKDQKPEAKRRTADFIGTRLPKFLGYFERVMECNPFGDQFMIGAQLSYVDLSIFQIIEGLRYAFPNAMKKTESSYPLLLDLHRRVALQPRIARYLKSARRVPFSKQGIFRHYNELDV</sequence>
<accession>A0A843YPA1</accession>
<dbReference type="Gene3D" id="1.20.1050.10">
    <property type="match status" value="1"/>
</dbReference>
<dbReference type="FunFam" id="1.20.1050.10:FF:000051">
    <property type="entry name" value="Glutathione S-transferase"/>
    <property type="match status" value="1"/>
</dbReference>
<dbReference type="InterPro" id="IPR036249">
    <property type="entry name" value="Thioredoxin-like_sf"/>
</dbReference>
<dbReference type="Proteomes" id="UP000451565">
    <property type="component" value="Unassembled WGS sequence"/>
</dbReference>
<dbReference type="EMBL" id="WINI01000001">
    <property type="protein sequence ID" value="MQQ99267.1"/>
    <property type="molecule type" value="Genomic_DNA"/>
</dbReference>
<keyword evidence="2" id="KW-0808">Transferase</keyword>
<dbReference type="Pfam" id="PF14497">
    <property type="entry name" value="GST_C_3"/>
    <property type="match status" value="1"/>
</dbReference>
<evidence type="ECO:0000313" key="3">
    <source>
        <dbReference type="Proteomes" id="UP000451565"/>
    </source>
</evidence>
<dbReference type="InterPro" id="IPR004046">
    <property type="entry name" value="GST_C"/>
</dbReference>
<gene>
    <name evidence="2" type="ORF">GEV47_01025</name>
</gene>
<proteinExistence type="predicted"/>
<evidence type="ECO:0000259" key="1">
    <source>
        <dbReference type="PROSITE" id="PS50405"/>
    </source>
</evidence>
<dbReference type="SUPFAM" id="SSF47616">
    <property type="entry name" value="GST C-terminal domain-like"/>
    <property type="match status" value="1"/>
</dbReference>
<organism evidence="2 3">
    <name type="scientific">Glaciimonas soli</name>
    <dbReference type="NCBI Taxonomy" id="2590999"/>
    <lineage>
        <taxon>Bacteria</taxon>
        <taxon>Pseudomonadati</taxon>
        <taxon>Pseudomonadota</taxon>
        <taxon>Betaproteobacteria</taxon>
        <taxon>Burkholderiales</taxon>
        <taxon>Oxalobacteraceae</taxon>
        <taxon>Glaciimonas</taxon>
    </lineage>
</organism>
<dbReference type="InterPro" id="IPR036282">
    <property type="entry name" value="Glutathione-S-Trfase_C_sf"/>
</dbReference>
<dbReference type="GO" id="GO:0004364">
    <property type="term" value="F:glutathione transferase activity"/>
    <property type="evidence" value="ECO:0007669"/>
    <property type="project" value="TreeGrafter"/>
</dbReference>
<reference evidence="2 3" key="1">
    <citation type="submission" date="2019-10" db="EMBL/GenBank/DDBJ databases">
        <title>Glaciimonas soli sp. nov., a psychrophilic bacterium isolated from the forest soil of a high elevation mountain in Taiwan.</title>
        <authorList>
            <person name="Wang L.-T."/>
            <person name="Shieh W.Y."/>
        </authorList>
    </citation>
    <scope>NUCLEOTIDE SEQUENCE [LARGE SCALE GENOMIC DNA]</scope>
    <source>
        <strain evidence="2 3">GS1</strain>
    </source>
</reference>
<evidence type="ECO:0000313" key="2">
    <source>
        <dbReference type="EMBL" id="MQQ99267.1"/>
    </source>
</evidence>
<dbReference type="CDD" id="cd03192">
    <property type="entry name" value="GST_C_Sigma_like"/>
    <property type="match status" value="1"/>
</dbReference>
<dbReference type="AlphaFoldDB" id="A0A843YPA1"/>
<dbReference type="PROSITE" id="PS50405">
    <property type="entry name" value="GST_CTER"/>
    <property type="match status" value="1"/>
</dbReference>
<dbReference type="PANTHER" id="PTHR11571:SF263">
    <property type="entry name" value="GLUTATHIONE S-TRANSFERASE"/>
    <property type="match status" value="1"/>
</dbReference>
<dbReference type="OrthoDB" id="6043394at2"/>
<comment type="caution">
    <text evidence="2">The sequence shown here is derived from an EMBL/GenBank/DDBJ whole genome shotgun (WGS) entry which is preliminary data.</text>
</comment>
<dbReference type="Gene3D" id="3.40.30.10">
    <property type="entry name" value="Glutaredoxin"/>
    <property type="match status" value="1"/>
</dbReference>
<dbReference type="InterPro" id="IPR050213">
    <property type="entry name" value="GST_superfamily"/>
</dbReference>
<keyword evidence="3" id="KW-1185">Reference proteome</keyword>
<dbReference type="RefSeq" id="WP_153232868.1">
    <property type="nucleotide sequence ID" value="NZ_WINI01000001.1"/>
</dbReference>